<dbReference type="Gene3D" id="3.40.50.410">
    <property type="entry name" value="von Willebrand factor, type A domain"/>
    <property type="match status" value="1"/>
</dbReference>
<evidence type="ECO:0000259" key="17">
    <source>
        <dbReference type="PROSITE" id="PS50923"/>
    </source>
</evidence>
<dbReference type="PROSITE" id="PS00134">
    <property type="entry name" value="TRYPSIN_HIS"/>
    <property type="match status" value="1"/>
</dbReference>
<keyword evidence="5 12" id="KW-0768">Sushi</keyword>
<dbReference type="Pfam" id="PF00084">
    <property type="entry name" value="Sushi"/>
    <property type="match status" value="1"/>
</dbReference>
<dbReference type="OrthoDB" id="10064156at2759"/>
<feature type="domain" description="VWFA" evidence="15">
    <location>
        <begin position="205"/>
        <end position="380"/>
    </location>
</feature>
<evidence type="ECO:0000256" key="3">
    <source>
        <dbReference type="ARBA" id="ARBA00004241"/>
    </source>
</evidence>
<dbReference type="Gene3D" id="2.10.70.10">
    <property type="entry name" value="Complement Module, domain 1"/>
    <property type="match status" value="1"/>
</dbReference>
<evidence type="ECO:0000256" key="11">
    <source>
        <dbReference type="ARBA" id="ARBA00029636"/>
    </source>
</evidence>
<evidence type="ECO:0000256" key="10">
    <source>
        <dbReference type="ARBA" id="ARBA00023180"/>
    </source>
</evidence>
<evidence type="ECO:0000256" key="4">
    <source>
        <dbReference type="ARBA" id="ARBA00022588"/>
    </source>
</evidence>
<evidence type="ECO:0000313" key="18">
    <source>
        <dbReference type="EMBL" id="PFX15409.1"/>
    </source>
</evidence>
<sequence length="675" mass="75982">MHSGAMMLALFLGSLAVSSVKGFDRAAGPNNRTCESVVRELVDSRPLHIAIRHCCNYSRVTYDCINGYKQVDGDRVRRCFEGKLHGREPRCRFPKVTSCGNPGTIRHGYFIGSDFSFGKTVEYRCNRGYKLHGPAIIKCKNHGIWSEQPECIDKKVMDVDEATAFIRHSLFDNYVKRPCSSNDSCSKVDSRTRRSLDLDFSGGLDVIFLVDVSDGVSKDDYKIGLKFAQELIRVLAATVLRGDIRVAVVSYNRKPDIFMNFASPSDRAIKKIGGIKKLGGCGTSLGRAMYMTRRRLVPNIRTNSNKAMFIISTGLLNMGTSHPKASRLLESEKSFQIFSIAIGKSPDTRLLSSVVSQPEKSHLIFLRYYGDVFDAVRRTVSRNKKDPSECGVSVTKPRARNVRGNRATSGVWPWQISLHWEGGGKICSGALISNEWVITAAHCFYSKTWRPVVRPASKYTIKAGGHHLGDRRISPEQVIEAAKIHIHDNYKRQSHENDIALIKLNRKVKFGKYVSRVCMPVEHNDLATPGKHGFVAGWGEKQTQGKQDKKSSKHRKKGRSKVILHVALEVSPNKACDNSTRQAFNRTVMFCAEHNKAWQHSCRGDGGGPFLRENYDSKTRSYRWTVAGLVSWGEGCGVKGRYSFFTRVAPYFDWILETTNPPKRRGRHSRRRHNN</sequence>
<dbReference type="InterPro" id="IPR001254">
    <property type="entry name" value="Trypsin_dom"/>
</dbReference>
<accession>A0A2B4RF35</accession>
<protein>
    <recommendedName>
        <fullName evidence="11">C3/C5 convertase</fullName>
    </recommendedName>
</protein>
<dbReference type="PROSITE" id="PS50923">
    <property type="entry name" value="SUSHI"/>
    <property type="match status" value="1"/>
</dbReference>
<reference evidence="19" key="1">
    <citation type="journal article" date="2017" name="bioRxiv">
        <title>Comparative analysis of the genomes of Stylophora pistillata and Acropora digitifera provides evidence for extensive differences between species of corals.</title>
        <authorList>
            <person name="Voolstra C.R."/>
            <person name="Li Y."/>
            <person name="Liew Y.J."/>
            <person name="Baumgarten S."/>
            <person name="Zoccola D."/>
            <person name="Flot J.-F."/>
            <person name="Tambutte S."/>
            <person name="Allemand D."/>
            <person name="Aranda M."/>
        </authorList>
    </citation>
    <scope>NUCLEOTIDE SEQUENCE [LARGE SCALE GENOMIC DNA]</scope>
</reference>
<dbReference type="Proteomes" id="UP000225706">
    <property type="component" value="Unassembled WGS sequence"/>
</dbReference>
<dbReference type="InterPro" id="IPR043504">
    <property type="entry name" value="Peptidase_S1_PA_chymotrypsin"/>
</dbReference>
<keyword evidence="18" id="KW-0378">Hydrolase</keyword>
<keyword evidence="9" id="KW-1015">Disulfide bond</keyword>
<dbReference type="PROSITE" id="PS50234">
    <property type="entry name" value="VWFA"/>
    <property type="match status" value="1"/>
</dbReference>
<dbReference type="CDD" id="cd00190">
    <property type="entry name" value="Tryp_SPc"/>
    <property type="match status" value="1"/>
</dbReference>
<keyword evidence="6 14" id="KW-0732">Signal</keyword>
<dbReference type="InterPro" id="IPR018114">
    <property type="entry name" value="TRYPSIN_HIS"/>
</dbReference>
<evidence type="ECO:0000256" key="14">
    <source>
        <dbReference type="SAM" id="SignalP"/>
    </source>
</evidence>
<dbReference type="CDD" id="cd00033">
    <property type="entry name" value="CCP"/>
    <property type="match status" value="1"/>
</dbReference>
<evidence type="ECO:0000256" key="2">
    <source>
        <dbReference type="ARBA" id="ARBA00001946"/>
    </source>
</evidence>
<gene>
    <name evidence="18" type="primary">TMPRSS11D</name>
    <name evidence="18" type="ORF">AWC38_SpisGene20375</name>
</gene>
<evidence type="ECO:0000256" key="6">
    <source>
        <dbReference type="ARBA" id="ARBA00022729"/>
    </source>
</evidence>
<dbReference type="GO" id="GO:0004252">
    <property type="term" value="F:serine-type endopeptidase activity"/>
    <property type="evidence" value="ECO:0007669"/>
    <property type="project" value="InterPro"/>
</dbReference>
<dbReference type="PROSITE" id="PS50240">
    <property type="entry name" value="TRYPSIN_DOM"/>
    <property type="match status" value="1"/>
</dbReference>
<evidence type="ECO:0000256" key="9">
    <source>
        <dbReference type="ARBA" id="ARBA00023157"/>
    </source>
</evidence>
<dbReference type="InterPro" id="IPR000436">
    <property type="entry name" value="Sushi_SCR_CCP_dom"/>
</dbReference>
<dbReference type="GO" id="GO:0009986">
    <property type="term" value="C:cell surface"/>
    <property type="evidence" value="ECO:0007669"/>
    <property type="project" value="UniProtKB-SubCell"/>
</dbReference>
<feature type="chain" id="PRO_5013287418" description="C3/C5 convertase" evidence="14">
    <location>
        <begin position="23"/>
        <end position="675"/>
    </location>
</feature>
<proteinExistence type="predicted"/>
<evidence type="ECO:0000256" key="1">
    <source>
        <dbReference type="ARBA" id="ARBA00001936"/>
    </source>
</evidence>
<dbReference type="GO" id="GO:0045087">
    <property type="term" value="P:innate immune response"/>
    <property type="evidence" value="ECO:0007669"/>
    <property type="project" value="UniProtKB-KW"/>
</dbReference>
<dbReference type="CDD" id="cd01450">
    <property type="entry name" value="vWFA_subfamily_ECM"/>
    <property type="match status" value="1"/>
</dbReference>
<evidence type="ECO:0000256" key="12">
    <source>
        <dbReference type="PROSITE-ProRule" id="PRU00302"/>
    </source>
</evidence>
<keyword evidence="7" id="KW-0677">Repeat</keyword>
<comment type="cofactor">
    <cofactor evidence="2">
        <name>Mg(2+)</name>
        <dbReference type="ChEBI" id="CHEBI:18420"/>
    </cofactor>
</comment>
<evidence type="ECO:0000259" key="15">
    <source>
        <dbReference type="PROSITE" id="PS50234"/>
    </source>
</evidence>
<keyword evidence="4" id="KW-0399">Innate immunity</keyword>
<dbReference type="FunFam" id="2.40.10.10:FF:000068">
    <property type="entry name" value="transmembrane protease serine 2"/>
    <property type="match status" value="1"/>
</dbReference>
<evidence type="ECO:0000256" key="13">
    <source>
        <dbReference type="SAM" id="MobiDB-lite"/>
    </source>
</evidence>
<evidence type="ECO:0000256" key="7">
    <source>
        <dbReference type="ARBA" id="ARBA00022737"/>
    </source>
</evidence>
<feature type="domain" description="Sushi" evidence="17">
    <location>
        <begin position="97"/>
        <end position="153"/>
    </location>
</feature>
<organism evidence="18 19">
    <name type="scientific">Stylophora pistillata</name>
    <name type="common">Smooth cauliflower coral</name>
    <dbReference type="NCBI Taxonomy" id="50429"/>
    <lineage>
        <taxon>Eukaryota</taxon>
        <taxon>Metazoa</taxon>
        <taxon>Cnidaria</taxon>
        <taxon>Anthozoa</taxon>
        <taxon>Hexacorallia</taxon>
        <taxon>Scleractinia</taxon>
        <taxon>Astrocoeniina</taxon>
        <taxon>Pocilloporidae</taxon>
        <taxon>Stylophora</taxon>
    </lineage>
</organism>
<evidence type="ECO:0000256" key="8">
    <source>
        <dbReference type="ARBA" id="ARBA00022859"/>
    </source>
</evidence>
<dbReference type="PANTHER" id="PTHR46393">
    <property type="entry name" value="SUSHI DOMAIN-CONTAINING PROTEIN"/>
    <property type="match status" value="1"/>
</dbReference>
<dbReference type="PRINTS" id="PR00722">
    <property type="entry name" value="CHYMOTRYPSIN"/>
</dbReference>
<comment type="caution">
    <text evidence="18">The sequence shown here is derived from an EMBL/GenBank/DDBJ whole genome shotgun (WGS) entry which is preliminary data.</text>
</comment>
<dbReference type="InterPro" id="IPR035976">
    <property type="entry name" value="Sushi/SCR/CCP_sf"/>
</dbReference>
<dbReference type="STRING" id="50429.A0A2B4RF35"/>
<dbReference type="Pfam" id="PF00089">
    <property type="entry name" value="Trypsin"/>
    <property type="match status" value="1"/>
</dbReference>
<dbReference type="Pfam" id="PF00092">
    <property type="entry name" value="VWA"/>
    <property type="match status" value="1"/>
</dbReference>
<dbReference type="AlphaFoldDB" id="A0A2B4RF35"/>
<keyword evidence="8" id="KW-0391">Immunity</keyword>
<keyword evidence="18" id="KW-0472">Membrane</keyword>
<dbReference type="PANTHER" id="PTHR46393:SF7">
    <property type="entry name" value="COMPLEMENT C2"/>
    <property type="match status" value="1"/>
</dbReference>
<dbReference type="SUPFAM" id="SSF50494">
    <property type="entry name" value="Trypsin-like serine proteases"/>
    <property type="match status" value="1"/>
</dbReference>
<dbReference type="InterPro" id="IPR009003">
    <property type="entry name" value="Peptidase_S1_PA"/>
</dbReference>
<dbReference type="SMART" id="SM00032">
    <property type="entry name" value="CCP"/>
    <property type="match status" value="1"/>
</dbReference>
<keyword evidence="10" id="KW-0325">Glycoprotein</keyword>
<feature type="signal peptide" evidence="14">
    <location>
        <begin position="1"/>
        <end position="22"/>
    </location>
</feature>
<name>A0A2B4RF35_STYPI</name>
<dbReference type="InterPro" id="IPR036465">
    <property type="entry name" value="vWFA_dom_sf"/>
</dbReference>
<dbReference type="EMBL" id="LSMT01000652">
    <property type="protein sequence ID" value="PFX15409.1"/>
    <property type="molecule type" value="Genomic_DNA"/>
</dbReference>
<dbReference type="SMART" id="SM00020">
    <property type="entry name" value="Tryp_SPc"/>
    <property type="match status" value="1"/>
</dbReference>
<comment type="cofactor">
    <cofactor evidence="1">
        <name>Mn(2+)</name>
        <dbReference type="ChEBI" id="CHEBI:29035"/>
    </cofactor>
</comment>
<keyword evidence="19" id="KW-1185">Reference proteome</keyword>
<comment type="caution">
    <text evidence="12">Lacks conserved residue(s) required for the propagation of feature annotation.</text>
</comment>
<dbReference type="Gene3D" id="2.40.10.10">
    <property type="entry name" value="Trypsin-like serine proteases"/>
    <property type="match status" value="1"/>
</dbReference>
<dbReference type="SUPFAM" id="SSF53300">
    <property type="entry name" value="vWA-like"/>
    <property type="match status" value="1"/>
</dbReference>
<feature type="region of interest" description="Disordered" evidence="13">
    <location>
        <begin position="537"/>
        <end position="559"/>
    </location>
</feature>
<dbReference type="GO" id="GO:0006508">
    <property type="term" value="P:proteolysis"/>
    <property type="evidence" value="ECO:0007669"/>
    <property type="project" value="UniProtKB-KW"/>
</dbReference>
<dbReference type="SMART" id="SM00327">
    <property type="entry name" value="VWA"/>
    <property type="match status" value="1"/>
</dbReference>
<evidence type="ECO:0000313" key="19">
    <source>
        <dbReference type="Proteomes" id="UP000225706"/>
    </source>
</evidence>
<dbReference type="SUPFAM" id="SSF57535">
    <property type="entry name" value="Complement control module/SCR domain"/>
    <property type="match status" value="1"/>
</dbReference>
<evidence type="ECO:0000259" key="16">
    <source>
        <dbReference type="PROSITE" id="PS50240"/>
    </source>
</evidence>
<keyword evidence="18" id="KW-0645">Protease</keyword>
<feature type="domain" description="Peptidase S1" evidence="16">
    <location>
        <begin position="401"/>
        <end position="660"/>
    </location>
</feature>
<dbReference type="InterPro" id="IPR001314">
    <property type="entry name" value="Peptidase_S1A"/>
</dbReference>
<evidence type="ECO:0000256" key="5">
    <source>
        <dbReference type="ARBA" id="ARBA00022659"/>
    </source>
</evidence>
<dbReference type="InterPro" id="IPR002035">
    <property type="entry name" value="VWF_A"/>
</dbReference>
<comment type="subcellular location">
    <subcellularLocation>
        <location evidence="3">Cell surface</location>
    </subcellularLocation>
</comment>
<keyword evidence="18" id="KW-0812">Transmembrane</keyword>